<keyword evidence="2" id="KW-0378">Hydrolase</keyword>
<dbReference type="Proteomes" id="UP000464658">
    <property type="component" value="Chromosome"/>
</dbReference>
<protein>
    <submittedName>
        <fullName evidence="4">Uncharacterized protein</fullName>
    </submittedName>
</protein>
<dbReference type="SUPFAM" id="SSF48208">
    <property type="entry name" value="Six-hairpin glycosidases"/>
    <property type="match status" value="1"/>
</dbReference>
<dbReference type="EMBL" id="AP021906">
    <property type="protein sequence ID" value="BBP87223.1"/>
    <property type="molecule type" value="Genomic_DNA"/>
</dbReference>
<organism evidence="4 5">
    <name type="scientific">Bacillus safensis</name>
    <dbReference type="NCBI Taxonomy" id="561879"/>
    <lineage>
        <taxon>Bacteria</taxon>
        <taxon>Bacillati</taxon>
        <taxon>Bacillota</taxon>
        <taxon>Bacilli</taxon>
        <taxon>Bacillales</taxon>
        <taxon>Bacillaceae</taxon>
        <taxon>Bacillus</taxon>
    </lineage>
</organism>
<comment type="similarity">
    <text evidence="1">Belongs to the glycosyl hydrolase 8 (cellulase D) family.</text>
</comment>
<reference evidence="4 5" key="1">
    <citation type="submission" date="2019-12" db="EMBL/GenBank/DDBJ databases">
        <title>Full genome sequence of a Bacillus safensis strain isolated from commercially available natto in Indonesia.</title>
        <authorList>
            <person name="Yoshida M."/>
            <person name="Uomi M."/>
            <person name="Waturangi D."/>
            <person name="Ekaputri J.J."/>
            <person name="Setiamarga D.H.E."/>
        </authorList>
    </citation>
    <scope>NUCLEOTIDE SEQUENCE [LARGE SCALE GENOMIC DNA]</scope>
    <source>
        <strain evidence="4 5">IDN1</strain>
    </source>
</reference>
<dbReference type="GO" id="GO:0005975">
    <property type="term" value="P:carbohydrate metabolic process"/>
    <property type="evidence" value="ECO:0007669"/>
    <property type="project" value="InterPro"/>
</dbReference>
<sequence length="183" mass="20903">MDTPIHRIGIVLLIVILLGGCTWKQQTESAYPVSPQPVLPGEYFITHHLMTDQGLIRTSFAEQHIYLSESLGLWMDYLVRKKDQNSFDQQLGVLQDEFLLEDHLLSWQIESDQKSKANALVDDLRVVAALQKADRLWKNAAYQTTAKEIAQALKKTKICIEASCPIIMMHQQIELHTQSHSHI</sequence>
<evidence type="ECO:0000256" key="3">
    <source>
        <dbReference type="ARBA" id="ARBA00023295"/>
    </source>
</evidence>
<dbReference type="Gene3D" id="1.50.10.10">
    <property type="match status" value="1"/>
</dbReference>
<dbReference type="Pfam" id="PF01270">
    <property type="entry name" value="Glyco_hydro_8"/>
    <property type="match status" value="1"/>
</dbReference>
<dbReference type="GO" id="GO:0004553">
    <property type="term" value="F:hydrolase activity, hydrolyzing O-glycosyl compounds"/>
    <property type="evidence" value="ECO:0007669"/>
    <property type="project" value="InterPro"/>
</dbReference>
<dbReference type="InterPro" id="IPR002037">
    <property type="entry name" value="Glyco_hydro_8"/>
</dbReference>
<evidence type="ECO:0000313" key="5">
    <source>
        <dbReference type="Proteomes" id="UP000464658"/>
    </source>
</evidence>
<evidence type="ECO:0000256" key="1">
    <source>
        <dbReference type="ARBA" id="ARBA00009209"/>
    </source>
</evidence>
<accession>A0A5S9M256</accession>
<proteinExistence type="inferred from homology"/>
<keyword evidence="3" id="KW-0326">Glycosidase</keyword>
<dbReference type="AlphaFoldDB" id="A0A5S9M256"/>
<dbReference type="InterPro" id="IPR012341">
    <property type="entry name" value="6hp_glycosidase-like_sf"/>
</dbReference>
<gene>
    <name evidence="4" type="ORF">BsIDN1_08410</name>
</gene>
<evidence type="ECO:0000313" key="4">
    <source>
        <dbReference type="EMBL" id="BBP87223.1"/>
    </source>
</evidence>
<name>A0A5S9M256_BACIA</name>
<dbReference type="PROSITE" id="PS51257">
    <property type="entry name" value="PROKAR_LIPOPROTEIN"/>
    <property type="match status" value="1"/>
</dbReference>
<dbReference type="InterPro" id="IPR008928">
    <property type="entry name" value="6-hairpin_glycosidase_sf"/>
</dbReference>
<evidence type="ECO:0000256" key="2">
    <source>
        <dbReference type="ARBA" id="ARBA00022801"/>
    </source>
</evidence>